<feature type="compositionally biased region" description="Basic and acidic residues" evidence="6">
    <location>
        <begin position="83"/>
        <end position="93"/>
    </location>
</feature>
<dbReference type="PANTHER" id="PTHR42973:SF39">
    <property type="entry name" value="FAD-BINDING PCMH-TYPE DOMAIN-CONTAINING PROTEIN"/>
    <property type="match status" value="1"/>
</dbReference>
<evidence type="ECO:0000259" key="7">
    <source>
        <dbReference type="PROSITE" id="PS51387"/>
    </source>
</evidence>
<reference evidence="8 9" key="1">
    <citation type="submission" date="2019-01" db="EMBL/GenBank/DDBJ databases">
        <title>Genome sequencing of strain FW100M-8.</title>
        <authorList>
            <person name="Heo J."/>
            <person name="Kim S.-J."/>
            <person name="Kim J.-S."/>
            <person name="Hong S.-B."/>
            <person name="Kwon S.-W."/>
        </authorList>
    </citation>
    <scope>NUCLEOTIDE SEQUENCE [LARGE SCALE GENOMIC DNA]</scope>
    <source>
        <strain evidence="8 9">FW100M-8</strain>
    </source>
</reference>
<evidence type="ECO:0000313" key="8">
    <source>
        <dbReference type="EMBL" id="QAY74665.1"/>
    </source>
</evidence>
<dbReference type="GO" id="GO:0016705">
    <property type="term" value="F:oxidoreductase activity, acting on paired donors, with incorporation or reduction of molecular oxygen"/>
    <property type="evidence" value="ECO:0007669"/>
    <property type="project" value="InterPro"/>
</dbReference>
<keyword evidence="3" id="KW-0285">Flavoprotein</keyword>
<dbReference type="EMBL" id="CP035491">
    <property type="protein sequence ID" value="QAY74665.1"/>
    <property type="molecule type" value="Genomic_DNA"/>
</dbReference>
<proteinExistence type="inferred from homology"/>
<dbReference type="PROSITE" id="PS51387">
    <property type="entry name" value="FAD_PCMH"/>
    <property type="match status" value="1"/>
</dbReference>
<evidence type="ECO:0000256" key="2">
    <source>
        <dbReference type="ARBA" id="ARBA00005466"/>
    </source>
</evidence>
<feature type="domain" description="FAD-binding PCMH-type" evidence="7">
    <location>
        <begin position="223"/>
        <end position="396"/>
    </location>
</feature>
<evidence type="ECO:0000256" key="4">
    <source>
        <dbReference type="ARBA" id="ARBA00022827"/>
    </source>
</evidence>
<dbReference type="AlphaFoldDB" id="A0A4P6FFE3"/>
<dbReference type="Gene3D" id="3.30.43.10">
    <property type="entry name" value="Uridine Diphospho-n-acetylenolpyruvylglucosamine Reductase, domain 2"/>
    <property type="match status" value="1"/>
</dbReference>
<evidence type="ECO:0000256" key="5">
    <source>
        <dbReference type="ARBA" id="ARBA00023002"/>
    </source>
</evidence>
<keyword evidence="9" id="KW-1185">Reference proteome</keyword>
<organism evidence="8 9">
    <name type="scientific">Agromyces protaetiae</name>
    <dbReference type="NCBI Taxonomy" id="2509455"/>
    <lineage>
        <taxon>Bacteria</taxon>
        <taxon>Bacillati</taxon>
        <taxon>Actinomycetota</taxon>
        <taxon>Actinomycetes</taxon>
        <taxon>Micrococcales</taxon>
        <taxon>Microbacteriaceae</taxon>
        <taxon>Agromyces</taxon>
    </lineage>
</organism>
<dbReference type="Gene3D" id="3.20.20.30">
    <property type="entry name" value="Luciferase-like domain"/>
    <property type="match status" value="1"/>
</dbReference>
<comment type="similarity">
    <text evidence="2">Belongs to the oxygen-dependent FAD-linked oxidoreductase family.</text>
</comment>
<dbReference type="KEGG" id="agf:ET445_16325"/>
<dbReference type="RefSeq" id="WP_129192209.1">
    <property type="nucleotide sequence ID" value="NZ_CP035491.1"/>
</dbReference>
<dbReference type="InterPro" id="IPR016166">
    <property type="entry name" value="FAD-bd_PCMH"/>
</dbReference>
<evidence type="ECO:0000313" key="9">
    <source>
        <dbReference type="Proteomes" id="UP000291259"/>
    </source>
</evidence>
<dbReference type="OrthoDB" id="9775082at2"/>
<dbReference type="Gene3D" id="3.40.462.20">
    <property type="match status" value="1"/>
</dbReference>
<keyword evidence="5" id="KW-0560">Oxidoreductase</keyword>
<gene>
    <name evidence="8" type="ORF">ET445_16325</name>
</gene>
<dbReference type="SUPFAM" id="SSF51679">
    <property type="entry name" value="Bacterial luciferase-like"/>
    <property type="match status" value="1"/>
</dbReference>
<dbReference type="Pfam" id="PF01565">
    <property type="entry name" value="FAD_binding_4"/>
    <property type="match status" value="1"/>
</dbReference>
<evidence type="ECO:0000256" key="1">
    <source>
        <dbReference type="ARBA" id="ARBA00001974"/>
    </source>
</evidence>
<feature type="region of interest" description="Disordered" evidence="6">
    <location>
        <begin position="74"/>
        <end position="93"/>
    </location>
</feature>
<dbReference type="Gene3D" id="3.30.465.10">
    <property type="match status" value="1"/>
</dbReference>
<dbReference type="SUPFAM" id="SSF56176">
    <property type="entry name" value="FAD-binding/transporter-associated domain-like"/>
    <property type="match status" value="1"/>
</dbReference>
<keyword evidence="4" id="KW-0274">FAD</keyword>
<accession>A0A4P6FFE3</accession>
<dbReference type="InterPro" id="IPR036318">
    <property type="entry name" value="FAD-bd_PCMH-like_sf"/>
</dbReference>
<sequence>MPLDIGIRIDPSQGGFHPGGPAAVALAELAEQRGLDLVVLAGDSSPFDPWTSAAWIAGRTSRIAIGVEQAHVRGDSDASSARTAHETSIARDAEAPVPSVVAKAADSLDLLAPGRLLVGEPGRTWAIAPEGADPAALRAIAAQGLPVVVPVRTAGDVERLVGLCTEMRTAANEAEPEASAARNLAARSRRAPGIDYDGVPASLAATAVEPGDAGYRAVSNTYLRGGAPGLVLRPTTPEEVADALAFADRHRDVPFGIRSAGHGISGRSTNRGGIVVDVGAMNGIEVLDRERRLVRIGPGATWKEVAAVLHPYGWALGSGDYGGVGVGGLATAGGIGLLSRAHGLTIDRLRAVELVLADGTLVRASDDENAELFWAVRGAGANFGVATAFEFEVYPIDDVGWAKLTFLAPDIEESLAEFGRVASEAPRDTTVFYVTGAPREQGSVVQLFGIVDSPDPDTVVERLTPFTRVGLLAQQEVVVTPYANVMAEAHDVGPDGQHGGGEPVSRSAFLPALTPEFARDAAALLKSGLVYFFELRTMGGAISDVSPDAMAYSHRSPAFSVVAMGADDARMDAAWDRLRRHFDGLYLSFETSRDPARLRDAFPGPVLERLRALKRELDPTNLLRDNFNIDPGASGALDAPTTPDDRKAA</sequence>
<dbReference type="InterPro" id="IPR006094">
    <property type="entry name" value="Oxid_FAD_bind_N"/>
</dbReference>
<evidence type="ECO:0000256" key="6">
    <source>
        <dbReference type="SAM" id="MobiDB-lite"/>
    </source>
</evidence>
<dbReference type="InterPro" id="IPR016169">
    <property type="entry name" value="FAD-bd_PCMH_sub2"/>
</dbReference>
<dbReference type="InterPro" id="IPR036661">
    <property type="entry name" value="Luciferase-like_sf"/>
</dbReference>
<dbReference type="InterPro" id="IPR050416">
    <property type="entry name" value="FAD-linked_Oxidoreductase"/>
</dbReference>
<evidence type="ECO:0000256" key="3">
    <source>
        <dbReference type="ARBA" id="ARBA00022630"/>
    </source>
</evidence>
<dbReference type="Proteomes" id="UP000291259">
    <property type="component" value="Chromosome"/>
</dbReference>
<dbReference type="PANTHER" id="PTHR42973">
    <property type="entry name" value="BINDING OXIDOREDUCTASE, PUTATIVE (AFU_ORTHOLOGUE AFUA_1G17690)-RELATED"/>
    <property type="match status" value="1"/>
</dbReference>
<comment type="cofactor">
    <cofactor evidence="1">
        <name>FAD</name>
        <dbReference type="ChEBI" id="CHEBI:57692"/>
    </cofactor>
</comment>
<dbReference type="InterPro" id="IPR011251">
    <property type="entry name" value="Luciferase-like_dom"/>
</dbReference>
<name>A0A4P6FFE3_9MICO</name>
<dbReference type="InterPro" id="IPR016167">
    <property type="entry name" value="FAD-bd_PCMH_sub1"/>
</dbReference>
<dbReference type="Pfam" id="PF00296">
    <property type="entry name" value="Bac_luciferase"/>
    <property type="match status" value="1"/>
</dbReference>
<protein>
    <submittedName>
        <fullName evidence="8">LLM class flavin-dependent oxidoreductase</fullName>
    </submittedName>
</protein>
<dbReference type="GO" id="GO:0071949">
    <property type="term" value="F:FAD binding"/>
    <property type="evidence" value="ECO:0007669"/>
    <property type="project" value="InterPro"/>
</dbReference>